<feature type="active site" evidence="6">
    <location>
        <position position="75"/>
    </location>
</feature>
<keyword evidence="1 6" id="KW-0489">Methyltransferase</keyword>
<comment type="catalytic activity">
    <reaction evidence="5 8">
        <text>a 2'-deoxycytidine in DNA + S-adenosyl-L-methionine = a 5-methyl-2'-deoxycytidine in DNA + S-adenosyl-L-homocysteine + H(+)</text>
        <dbReference type="Rhea" id="RHEA:13681"/>
        <dbReference type="Rhea" id="RHEA-COMP:11369"/>
        <dbReference type="Rhea" id="RHEA-COMP:11370"/>
        <dbReference type="ChEBI" id="CHEBI:15378"/>
        <dbReference type="ChEBI" id="CHEBI:57856"/>
        <dbReference type="ChEBI" id="CHEBI:59789"/>
        <dbReference type="ChEBI" id="CHEBI:85452"/>
        <dbReference type="ChEBI" id="CHEBI:85454"/>
        <dbReference type="EC" id="2.1.1.37"/>
    </reaction>
</comment>
<dbReference type="Gene3D" id="3.90.120.10">
    <property type="entry name" value="DNA Methylase, subunit A, domain 2"/>
    <property type="match status" value="1"/>
</dbReference>
<dbReference type="KEGG" id="ifl:C1H71_14350"/>
<dbReference type="InterPro" id="IPR031303">
    <property type="entry name" value="C5_meth_CS"/>
</dbReference>
<keyword evidence="10" id="KW-1185">Reference proteome</keyword>
<evidence type="ECO:0000256" key="2">
    <source>
        <dbReference type="ARBA" id="ARBA00022679"/>
    </source>
</evidence>
<dbReference type="InterPro" id="IPR018117">
    <property type="entry name" value="C5_DNA_meth_AS"/>
</dbReference>
<keyword evidence="3 6" id="KW-0949">S-adenosyl-L-methionine</keyword>
<dbReference type="PRINTS" id="PR00105">
    <property type="entry name" value="C5METTRFRASE"/>
</dbReference>
<evidence type="ECO:0000313" key="9">
    <source>
        <dbReference type="EMBL" id="QBC44588.1"/>
    </source>
</evidence>
<keyword evidence="2 6" id="KW-0808">Transferase</keyword>
<name>A0A7G3GBS3_9NEIS</name>
<sequence length="298" mass="33087">MKIVDLFCGVGGLSLGFQSAGFDIKASYDSWEKAVAIYRDNFSHPVYKFDLSDSDKASESIGLLNPNIIIGGPPCQDFSHAGKRSEGTRANLTSSFATIVSTVRPEWFVMENVDRAQNSSAYKEARDILKLAGYGLSENVLNASLCGVPQKRKRFFCIGKLGEIDGFMDDFLMSGLSEKAMTMRDYFGSELGLDHYYRHPRNYSRRGIFSMDEPAPTIRGVNRPVPPNYVKHDGDTSSLDGIRPLTTLERARVQTFPSDFSWSGTKTDLEQMIGNAVPVELGKYVANAIKKYIDKNGK</sequence>
<dbReference type="EMBL" id="CP025781">
    <property type="protein sequence ID" value="QBC44588.1"/>
    <property type="molecule type" value="Genomic_DNA"/>
</dbReference>
<dbReference type="Gene3D" id="3.40.50.150">
    <property type="entry name" value="Vaccinia Virus protein VP39"/>
    <property type="match status" value="1"/>
</dbReference>
<evidence type="ECO:0000256" key="6">
    <source>
        <dbReference type="PROSITE-ProRule" id="PRU01016"/>
    </source>
</evidence>
<dbReference type="PANTHER" id="PTHR10629">
    <property type="entry name" value="CYTOSINE-SPECIFIC METHYLTRANSFERASE"/>
    <property type="match status" value="1"/>
</dbReference>
<evidence type="ECO:0000256" key="3">
    <source>
        <dbReference type="ARBA" id="ARBA00022691"/>
    </source>
</evidence>
<dbReference type="GO" id="GO:0009307">
    <property type="term" value="P:DNA restriction-modification system"/>
    <property type="evidence" value="ECO:0007669"/>
    <property type="project" value="UniProtKB-KW"/>
</dbReference>
<dbReference type="AlphaFoldDB" id="A0A7G3GBS3"/>
<evidence type="ECO:0000256" key="1">
    <source>
        <dbReference type="ARBA" id="ARBA00022603"/>
    </source>
</evidence>
<protein>
    <recommendedName>
        <fullName evidence="8">Cytosine-specific methyltransferase</fullName>
        <ecNumber evidence="8">2.1.1.37</ecNumber>
    </recommendedName>
</protein>
<dbReference type="PANTHER" id="PTHR10629:SF52">
    <property type="entry name" value="DNA (CYTOSINE-5)-METHYLTRANSFERASE 1"/>
    <property type="match status" value="1"/>
</dbReference>
<organism evidence="9 10">
    <name type="scientific">Iodobacter fluviatilis</name>
    <dbReference type="NCBI Taxonomy" id="537"/>
    <lineage>
        <taxon>Bacteria</taxon>
        <taxon>Pseudomonadati</taxon>
        <taxon>Pseudomonadota</taxon>
        <taxon>Betaproteobacteria</taxon>
        <taxon>Neisseriales</taxon>
        <taxon>Chitinibacteraceae</taxon>
        <taxon>Iodobacter</taxon>
    </lineage>
</organism>
<dbReference type="Pfam" id="PF00145">
    <property type="entry name" value="DNA_methylase"/>
    <property type="match status" value="1"/>
</dbReference>
<evidence type="ECO:0000256" key="5">
    <source>
        <dbReference type="ARBA" id="ARBA00047422"/>
    </source>
</evidence>
<dbReference type="NCBIfam" id="TIGR00675">
    <property type="entry name" value="dcm"/>
    <property type="match status" value="1"/>
</dbReference>
<dbReference type="PROSITE" id="PS00094">
    <property type="entry name" value="C5_MTASE_1"/>
    <property type="match status" value="1"/>
</dbReference>
<reference evidence="9 10" key="1">
    <citation type="submission" date="2018-01" db="EMBL/GenBank/DDBJ databases">
        <title>Genome sequence of Iodobacter sp. strain PCH194 isolated from Indian Trans-Himalaya.</title>
        <authorList>
            <person name="Kumar V."/>
            <person name="Thakur V."/>
            <person name="Kumar S."/>
            <person name="Singh D."/>
        </authorList>
    </citation>
    <scope>NUCLEOTIDE SEQUENCE [LARGE SCALE GENOMIC DNA]</scope>
    <source>
        <strain evidence="9 10">PCH194</strain>
    </source>
</reference>
<keyword evidence="4" id="KW-0680">Restriction system</keyword>
<evidence type="ECO:0000256" key="4">
    <source>
        <dbReference type="ARBA" id="ARBA00022747"/>
    </source>
</evidence>
<evidence type="ECO:0000256" key="8">
    <source>
        <dbReference type="RuleBase" id="RU000417"/>
    </source>
</evidence>
<dbReference type="EC" id="2.1.1.37" evidence="8"/>
<dbReference type="RefSeq" id="WP_130107124.1">
    <property type="nucleotide sequence ID" value="NZ_CP025781.1"/>
</dbReference>
<dbReference type="CDD" id="cd00315">
    <property type="entry name" value="Cyt_C5_DNA_methylase"/>
    <property type="match status" value="1"/>
</dbReference>
<dbReference type="PROSITE" id="PS00095">
    <property type="entry name" value="C5_MTASE_2"/>
    <property type="match status" value="1"/>
</dbReference>
<dbReference type="PROSITE" id="PS51679">
    <property type="entry name" value="SAM_MT_C5"/>
    <property type="match status" value="1"/>
</dbReference>
<gene>
    <name evidence="9" type="ORF">C1H71_14350</name>
</gene>
<dbReference type="SUPFAM" id="SSF53335">
    <property type="entry name" value="S-adenosyl-L-methionine-dependent methyltransferases"/>
    <property type="match status" value="1"/>
</dbReference>
<dbReference type="InterPro" id="IPR001525">
    <property type="entry name" value="C5_MeTfrase"/>
</dbReference>
<dbReference type="GO" id="GO:0003886">
    <property type="term" value="F:DNA (cytosine-5-)-methyltransferase activity"/>
    <property type="evidence" value="ECO:0007669"/>
    <property type="project" value="UniProtKB-EC"/>
</dbReference>
<evidence type="ECO:0000313" key="10">
    <source>
        <dbReference type="Proteomes" id="UP000515917"/>
    </source>
</evidence>
<dbReference type="InterPro" id="IPR029063">
    <property type="entry name" value="SAM-dependent_MTases_sf"/>
</dbReference>
<evidence type="ECO:0000256" key="7">
    <source>
        <dbReference type="RuleBase" id="RU000416"/>
    </source>
</evidence>
<dbReference type="GO" id="GO:0032259">
    <property type="term" value="P:methylation"/>
    <property type="evidence" value="ECO:0007669"/>
    <property type="project" value="UniProtKB-KW"/>
</dbReference>
<dbReference type="Proteomes" id="UP000515917">
    <property type="component" value="Chromosome"/>
</dbReference>
<comment type="similarity">
    <text evidence="6 7">Belongs to the class I-like SAM-binding methyltransferase superfamily. C5-methyltransferase family.</text>
</comment>
<proteinExistence type="inferred from homology"/>
<dbReference type="REBASE" id="300822">
    <property type="entry name" value="M.Ifl194ORF14350P"/>
</dbReference>
<accession>A0A7G3GBS3</accession>
<dbReference type="InterPro" id="IPR050390">
    <property type="entry name" value="C5-Methyltransferase"/>
</dbReference>